<evidence type="ECO:0000313" key="2">
    <source>
        <dbReference type="Proteomes" id="UP000036261"/>
    </source>
</evidence>
<dbReference type="EMBL" id="LFND01000007">
    <property type="protein sequence ID" value="KMQ59376.1"/>
    <property type="molecule type" value="Genomic_DNA"/>
</dbReference>
<dbReference type="PATRIC" id="fig|558151.6.peg.4184"/>
<evidence type="ECO:0008006" key="3">
    <source>
        <dbReference type="Google" id="ProtNLM"/>
    </source>
</evidence>
<gene>
    <name evidence="1" type="ORF">ACM46_19885</name>
</gene>
<dbReference type="Pfam" id="PF19515">
    <property type="entry name" value="DUF6048"/>
    <property type="match status" value="1"/>
</dbReference>
<evidence type="ECO:0000313" key="1">
    <source>
        <dbReference type="EMBL" id="KMQ59376.1"/>
    </source>
</evidence>
<name>A0A0J7I0P1_9FLAO</name>
<dbReference type="OrthoDB" id="1431221at2"/>
<comment type="caution">
    <text evidence="1">The sequence shown here is derived from an EMBL/GenBank/DDBJ whole genome shotgun (WGS) entry which is preliminary data.</text>
</comment>
<dbReference type="AlphaFoldDB" id="A0A0J7I0P1"/>
<accession>A0A0J7I0P1</accession>
<protein>
    <recommendedName>
        <fullName evidence="3">Outer membrane protein beta-barrel domain-containing protein</fullName>
    </recommendedName>
</protein>
<sequence>MKTGLIFSFFFSIIGIMGLAQEKKESKETKKVQEKYKPNFMVGFDVLNTGVSFFSDRMLYQGFISSKLRGNVHVIAEAGFEKNVYQKNGYDAKASGPFVKLGAFYMLAKDPENEFNGFYAGGKVGGAFYNQEYMAVPVRGFGGSASSVAFPSSSQTSAWLEGTLGGRVQLFESNFYIDVNLQPKYLVYTSKQDDITPMIVPGFGRSSGKFNMGFAWNIAYKF</sequence>
<dbReference type="InterPro" id="IPR046111">
    <property type="entry name" value="DUF6048"/>
</dbReference>
<dbReference type="RefSeq" id="WP_048508431.1">
    <property type="nucleotide sequence ID" value="NZ_LFND01000007.1"/>
</dbReference>
<dbReference type="STRING" id="558151.ACM46_19885"/>
<reference evidence="1 2" key="1">
    <citation type="journal article" date="2013" name="Int. J. Syst. Evol. Microbiol.">
        <title>Chryseobacterium angstadtii sp. nov., isolated from a newt tank.</title>
        <authorList>
            <person name="Kirk K.E."/>
            <person name="Hoffman J.A."/>
            <person name="Smith K.A."/>
            <person name="Strahan B.L."/>
            <person name="Failor K.C."/>
            <person name="Krebs J.E."/>
            <person name="Gale A.N."/>
            <person name="Do T.D."/>
            <person name="Sontag T.C."/>
            <person name="Batties A.M."/>
            <person name="Mistiszyn K."/>
            <person name="Newman J.D."/>
        </authorList>
    </citation>
    <scope>NUCLEOTIDE SEQUENCE [LARGE SCALE GENOMIC DNA]</scope>
    <source>
        <strain evidence="1 2">KM</strain>
    </source>
</reference>
<proteinExistence type="predicted"/>
<dbReference type="Proteomes" id="UP000036261">
    <property type="component" value="Unassembled WGS sequence"/>
</dbReference>
<keyword evidence="2" id="KW-1185">Reference proteome</keyword>
<organism evidence="1 2">
    <name type="scientific">Chryseobacterium angstadtii</name>
    <dbReference type="NCBI Taxonomy" id="558151"/>
    <lineage>
        <taxon>Bacteria</taxon>
        <taxon>Pseudomonadati</taxon>
        <taxon>Bacteroidota</taxon>
        <taxon>Flavobacteriia</taxon>
        <taxon>Flavobacteriales</taxon>
        <taxon>Weeksellaceae</taxon>
        <taxon>Chryseobacterium group</taxon>
        <taxon>Chryseobacterium</taxon>
    </lineage>
</organism>